<feature type="transmembrane region" description="Helical" evidence="2">
    <location>
        <begin position="86"/>
        <end position="107"/>
    </location>
</feature>
<feature type="region of interest" description="Disordered" evidence="1">
    <location>
        <begin position="650"/>
        <end position="672"/>
    </location>
</feature>
<dbReference type="SUPFAM" id="SSF56112">
    <property type="entry name" value="Protein kinase-like (PK-like)"/>
    <property type="match status" value="1"/>
</dbReference>
<feature type="transmembrane region" description="Helical" evidence="2">
    <location>
        <begin position="12"/>
        <end position="33"/>
    </location>
</feature>
<evidence type="ECO:0000313" key="4">
    <source>
        <dbReference type="EMBL" id="TMW56937.1"/>
    </source>
</evidence>
<keyword evidence="2" id="KW-0472">Membrane</keyword>
<accession>A0A8K1C6H6</accession>
<reference evidence="4" key="1">
    <citation type="submission" date="2019-03" db="EMBL/GenBank/DDBJ databases">
        <title>Long read genome sequence of the mycoparasitic Pythium oligandrum ATCC 38472 isolated from sugarbeet rhizosphere.</title>
        <authorList>
            <person name="Gaulin E."/>
        </authorList>
    </citation>
    <scope>NUCLEOTIDE SEQUENCE</scope>
    <source>
        <strain evidence="4">ATCC 38472_TT</strain>
    </source>
</reference>
<dbReference type="CDD" id="cd13999">
    <property type="entry name" value="STKc_MAP3K-like"/>
    <property type="match status" value="1"/>
</dbReference>
<dbReference type="SMART" id="SM00220">
    <property type="entry name" value="S_TKc"/>
    <property type="match status" value="1"/>
</dbReference>
<dbReference type="PRINTS" id="PR00109">
    <property type="entry name" value="TYRKINASE"/>
</dbReference>
<keyword evidence="5" id="KW-1185">Reference proteome</keyword>
<feature type="transmembrane region" description="Helical" evidence="2">
    <location>
        <begin position="156"/>
        <end position="178"/>
    </location>
</feature>
<dbReference type="InterPro" id="IPR008271">
    <property type="entry name" value="Ser/Thr_kinase_AS"/>
</dbReference>
<dbReference type="Pfam" id="PF00069">
    <property type="entry name" value="Pkinase"/>
    <property type="match status" value="1"/>
</dbReference>
<dbReference type="PANTHER" id="PTHR44329">
    <property type="entry name" value="SERINE/THREONINE-PROTEIN KINASE TNNI3K-RELATED"/>
    <property type="match status" value="1"/>
</dbReference>
<evidence type="ECO:0000259" key="3">
    <source>
        <dbReference type="PROSITE" id="PS50011"/>
    </source>
</evidence>
<organism evidence="4 5">
    <name type="scientific">Pythium oligandrum</name>
    <name type="common">Mycoparasitic fungus</name>
    <dbReference type="NCBI Taxonomy" id="41045"/>
    <lineage>
        <taxon>Eukaryota</taxon>
        <taxon>Sar</taxon>
        <taxon>Stramenopiles</taxon>
        <taxon>Oomycota</taxon>
        <taxon>Peronosporomycetes</taxon>
        <taxon>Pythiales</taxon>
        <taxon>Pythiaceae</taxon>
        <taxon>Pythium</taxon>
    </lineage>
</organism>
<comment type="caution">
    <text evidence="4">The sequence shown here is derived from an EMBL/GenBank/DDBJ whole genome shotgun (WGS) entry which is preliminary data.</text>
</comment>
<sequence>MHPVLGFVVARLVVLVLGVVSASLVLPALYANHRMFRGNSADDSLFLHVVAMDWVFAFTGIGYNIVQLAVNLEEPVLPLWIVLYDGVFHTTFVATVLWSSVLAYFVLRNGDPTFRVAASCGLVWTISGSSGLLRTFALEASNSKIDAGNPTGLSDAASYVYGVILTVSCLLVVSAAVTAYCRKHQLLGCTGEPFALESLLRHVLILSLVRMPLLISLWLTGEDHLLHDVAFTLSCMEPILNAYELGRLPVLHRYQKRDRPLDITITATCTTIPHQNHRYPPSMDSNIELEELDDLGSVRFLAEGASGSVYRARWLGINVAMKVLKLPTDAKKGQASALYQTIIQHSEQAFLEEASICARLRHPNITLFLRAGRYDGKLGILTEFCERGSLKDVLKLHFPLNWKRKVSLALDVAKGLTYLHARNPTYIHRDLKSSNILVTDSWQAKLADFGISRVSTIARERAESVATQPVAPLSVVHEDNFLTESTSFAGTWRWNAPEILKDPANCHYSAATDMYSFGMVLWEILSDGAVPFGSVRFDFEVRNQVIAEFRPPIRLSMGCPDGFTQLIEQCWAQEPRDRPSADQVADELVKILSQVNKKRTFFIPDIIASSVESRDNLFSPMSRSERARSSLGMRLSSFFGRGSDAAQPAFLPTPKFSRTASDDDKPVSQKTEHPQFVLLVSPKPRDVEEEPVIAQSVALGSRRRGFTKENALPALDESVTMLSSPVESVMAPIFELPVDAMLEDSRCDMLSEDGKSDVDSDSEESFRHNRRIAEIV</sequence>
<feature type="compositionally biased region" description="Basic and acidic residues" evidence="1">
    <location>
        <begin position="660"/>
        <end position="672"/>
    </location>
</feature>
<dbReference type="GO" id="GO:0004674">
    <property type="term" value="F:protein serine/threonine kinase activity"/>
    <property type="evidence" value="ECO:0007669"/>
    <property type="project" value="TreeGrafter"/>
</dbReference>
<feature type="transmembrane region" description="Helical" evidence="2">
    <location>
        <begin position="114"/>
        <end position="136"/>
    </location>
</feature>
<protein>
    <recommendedName>
        <fullName evidence="3">Protein kinase domain-containing protein</fullName>
    </recommendedName>
</protein>
<dbReference type="Proteomes" id="UP000794436">
    <property type="component" value="Unassembled WGS sequence"/>
</dbReference>
<keyword evidence="2" id="KW-0812">Transmembrane</keyword>
<feature type="domain" description="Protein kinase" evidence="3">
    <location>
        <begin position="295"/>
        <end position="602"/>
    </location>
</feature>
<dbReference type="InterPro" id="IPR000719">
    <property type="entry name" value="Prot_kinase_dom"/>
</dbReference>
<proteinExistence type="predicted"/>
<evidence type="ECO:0000256" key="1">
    <source>
        <dbReference type="SAM" id="MobiDB-lite"/>
    </source>
</evidence>
<dbReference type="PROSITE" id="PS00108">
    <property type="entry name" value="PROTEIN_KINASE_ST"/>
    <property type="match status" value="1"/>
</dbReference>
<keyword evidence="2" id="KW-1133">Transmembrane helix</keyword>
<dbReference type="InterPro" id="IPR011009">
    <property type="entry name" value="Kinase-like_dom_sf"/>
</dbReference>
<dbReference type="OrthoDB" id="122279at2759"/>
<dbReference type="PROSITE" id="PS50011">
    <property type="entry name" value="PROTEIN_KINASE_DOM"/>
    <property type="match status" value="1"/>
</dbReference>
<dbReference type="AlphaFoldDB" id="A0A8K1C6H6"/>
<name>A0A8K1C6H6_PYTOL</name>
<dbReference type="PANTHER" id="PTHR44329:SF289">
    <property type="entry name" value="SERINE_THREONINE-PROTEIN KINASE VIK"/>
    <property type="match status" value="1"/>
</dbReference>
<dbReference type="EMBL" id="SPLM01000144">
    <property type="protein sequence ID" value="TMW56937.1"/>
    <property type="molecule type" value="Genomic_DNA"/>
</dbReference>
<dbReference type="InterPro" id="IPR001245">
    <property type="entry name" value="Ser-Thr/Tyr_kinase_cat_dom"/>
</dbReference>
<dbReference type="InterPro" id="IPR051681">
    <property type="entry name" value="Ser/Thr_Kinases-Pseudokinases"/>
</dbReference>
<feature type="transmembrane region" description="Helical" evidence="2">
    <location>
        <begin position="45"/>
        <end position="66"/>
    </location>
</feature>
<evidence type="ECO:0000256" key="2">
    <source>
        <dbReference type="SAM" id="Phobius"/>
    </source>
</evidence>
<dbReference type="GO" id="GO:0005524">
    <property type="term" value="F:ATP binding"/>
    <property type="evidence" value="ECO:0007669"/>
    <property type="project" value="InterPro"/>
</dbReference>
<dbReference type="Gene3D" id="1.10.510.10">
    <property type="entry name" value="Transferase(Phosphotransferase) domain 1"/>
    <property type="match status" value="1"/>
</dbReference>
<evidence type="ECO:0000313" key="5">
    <source>
        <dbReference type="Proteomes" id="UP000794436"/>
    </source>
</evidence>
<gene>
    <name evidence="4" type="ORF">Poli38472_002862</name>
</gene>